<dbReference type="OrthoDB" id="417271at2"/>
<feature type="chain" id="PRO_5019002209" description="Cytochrome c domain-containing protein" evidence="5">
    <location>
        <begin position="21"/>
        <end position="666"/>
    </location>
</feature>
<protein>
    <recommendedName>
        <fullName evidence="6">Cytochrome c domain-containing protein</fullName>
    </recommendedName>
</protein>
<evidence type="ECO:0000256" key="5">
    <source>
        <dbReference type="SAM" id="SignalP"/>
    </source>
</evidence>
<keyword evidence="1 4" id="KW-0349">Heme</keyword>
<dbReference type="AlphaFoldDB" id="A0A431VJ74"/>
<evidence type="ECO:0000313" key="7">
    <source>
        <dbReference type="EMBL" id="RTR21537.1"/>
    </source>
</evidence>
<dbReference type="GO" id="GO:0004130">
    <property type="term" value="F:cytochrome-c peroxidase activity"/>
    <property type="evidence" value="ECO:0007669"/>
    <property type="project" value="TreeGrafter"/>
</dbReference>
<dbReference type="Pfam" id="PF21419">
    <property type="entry name" value="RoxA-like_Cyt-c"/>
    <property type="match status" value="1"/>
</dbReference>
<dbReference type="InterPro" id="IPR036909">
    <property type="entry name" value="Cyt_c-like_dom_sf"/>
</dbReference>
<keyword evidence="3 4" id="KW-0408">Iron</keyword>
<accession>A0A431VJ74</accession>
<dbReference type="Proteomes" id="UP000277007">
    <property type="component" value="Unassembled WGS sequence"/>
</dbReference>
<name>A0A431VJ74_9PROT</name>
<evidence type="ECO:0000313" key="8">
    <source>
        <dbReference type="Proteomes" id="UP000277007"/>
    </source>
</evidence>
<dbReference type="InterPro" id="IPR009056">
    <property type="entry name" value="Cyt_c-like_dom"/>
</dbReference>
<dbReference type="GO" id="GO:0020037">
    <property type="term" value="F:heme binding"/>
    <property type="evidence" value="ECO:0007669"/>
    <property type="project" value="InterPro"/>
</dbReference>
<feature type="domain" description="Cytochrome c" evidence="6">
    <location>
        <begin position="339"/>
        <end position="460"/>
    </location>
</feature>
<keyword evidence="8" id="KW-1185">Reference proteome</keyword>
<gene>
    <name evidence="7" type="ORF">EJ903_09035</name>
</gene>
<dbReference type="PROSITE" id="PS51007">
    <property type="entry name" value="CYTC"/>
    <property type="match status" value="1"/>
</dbReference>
<dbReference type="InterPro" id="IPR047758">
    <property type="entry name" value="CytoC_perox"/>
</dbReference>
<evidence type="ECO:0000256" key="3">
    <source>
        <dbReference type="ARBA" id="ARBA00023004"/>
    </source>
</evidence>
<organism evidence="7 8">
    <name type="scientific">Azospirillum griseum</name>
    <dbReference type="NCBI Taxonomy" id="2496639"/>
    <lineage>
        <taxon>Bacteria</taxon>
        <taxon>Pseudomonadati</taxon>
        <taxon>Pseudomonadota</taxon>
        <taxon>Alphaproteobacteria</taxon>
        <taxon>Rhodospirillales</taxon>
        <taxon>Azospirillaceae</taxon>
        <taxon>Azospirillum</taxon>
    </lineage>
</organism>
<proteinExistence type="predicted"/>
<dbReference type="GO" id="GO:0046872">
    <property type="term" value="F:metal ion binding"/>
    <property type="evidence" value="ECO:0007669"/>
    <property type="project" value="UniProtKB-KW"/>
</dbReference>
<keyword evidence="2 4" id="KW-0479">Metal-binding</keyword>
<evidence type="ECO:0000256" key="1">
    <source>
        <dbReference type="ARBA" id="ARBA00022617"/>
    </source>
</evidence>
<feature type="signal peptide" evidence="5">
    <location>
        <begin position="1"/>
        <end position="20"/>
    </location>
</feature>
<dbReference type="RefSeq" id="WP_126614302.1">
    <property type="nucleotide sequence ID" value="NZ_JBHUCY010000003.1"/>
</dbReference>
<dbReference type="PROSITE" id="PS51257">
    <property type="entry name" value="PROKAR_LIPOPROTEIN"/>
    <property type="match status" value="1"/>
</dbReference>
<evidence type="ECO:0000256" key="4">
    <source>
        <dbReference type="PROSITE-ProRule" id="PRU00433"/>
    </source>
</evidence>
<dbReference type="SUPFAM" id="SSF46626">
    <property type="entry name" value="Cytochrome c"/>
    <property type="match status" value="2"/>
</dbReference>
<dbReference type="GO" id="GO:0009055">
    <property type="term" value="F:electron transfer activity"/>
    <property type="evidence" value="ECO:0007669"/>
    <property type="project" value="InterPro"/>
</dbReference>
<dbReference type="EMBL" id="RXMA01000006">
    <property type="protein sequence ID" value="RTR21537.1"/>
    <property type="molecule type" value="Genomic_DNA"/>
</dbReference>
<dbReference type="InterPro" id="IPR051395">
    <property type="entry name" value="Cytochrome_c_Peroxidase/MauG"/>
</dbReference>
<keyword evidence="5" id="KW-0732">Signal</keyword>
<evidence type="ECO:0000256" key="2">
    <source>
        <dbReference type="ARBA" id="ARBA00022723"/>
    </source>
</evidence>
<sequence length="666" mass="71596">MKAKLLAAAALGSLLVSACAEQPQPPRPVPVKPPTQIDGVWYLDQNWTQDARQWYYNTTQGSQIMRYDWFMALQDPQTKEPFVKSVPRYGYTAGSPSKWNPDLLPLGFVKDTDPDKTEWIGMTCAACHTGDVRVNGKTLRVDGAVTTGDLYGFISGLSVAVHTTVTDNAAFEAFAAKVLGPTAIDTKKIALYNQLKAFDKSFATFVAQSTPDTPWGPMRTDAFGMIFNRVSVIDLNIPKNNRAPNAPVSYPYLWDAPHQPKVQWNGLLDNKNSFEALGRNAGEVLGVFGKIALKPPKDSGHYYYDSTVRGQNLVAMENQLRKLRSPVWPDSIAGNIDIVKAAAGQDLYKQNCESCHAVLPRDMTYTTAPITMVPLFNWAKPDDPSAVLAAFGMICAKGVDAAVAAKMITVNYAADPKMAVDALCRQSDTGAIAGVAMPPKLLGGTPLKNPDLAATLLSNAVIGAVLGDIAKNPELIGDLLLGDDAPAPWASNTWSDKKAASGSKKTLSTKPLVTAGAPATEDHKKLATILSGAAKTVATAKEADTTSTSKAEATAKAAESLATTIKTLLAYKARPLDGVWATAPYMHNGSVPNLYELMLPVAERSPTFKMGTIGIDPVKVGVDTRAADNNFVFDTSKPGNRNTGHEYGATLTDSQRWQLLEYLKTL</sequence>
<dbReference type="PANTHER" id="PTHR30600:SF9">
    <property type="entry name" value="BLR7738 PROTEIN"/>
    <property type="match status" value="1"/>
</dbReference>
<dbReference type="PANTHER" id="PTHR30600">
    <property type="entry name" value="CYTOCHROME C PEROXIDASE-RELATED"/>
    <property type="match status" value="1"/>
</dbReference>
<comment type="caution">
    <text evidence="7">The sequence shown here is derived from an EMBL/GenBank/DDBJ whole genome shotgun (WGS) entry which is preliminary data.</text>
</comment>
<dbReference type="Gene3D" id="1.10.760.10">
    <property type="entry name" value="Cytochrome c-like domain"/>
    <property type="match status" value="1"/>
</dbReference>
<dbReference type="NCBIfam" id="NF040606">
    <property type="entry name" value="CytoC_perox"/>
    <property type="match status" value="1"/>
</dbReference>
<reference evidence="7 8" key="1">
    <citation type="submission" date="2018-12" db="EMBL/GenBank/DDBJ databases">
        <authorList>
            <person name="Yang Y."/>
        </authorList>
    </citation>
    <scope>NUCLEOTIDE SEQUENCE [LARGE SCALE GENOMIC DNA]</scope>
    <source>
        <strain evidence="7 8">L-25-5w-1</strain>
    </source>
</reference>
<evidence type="ECO:0000259" key="6">
    <source>
        <dbReference type="PROSITE" id="PS51007"/>
    </source>
</evidence>